<keyword evidence="2" id="KW-1185">Reference proteome</keyword>
<evidence type="ECO:0000313" key="2">
    <source>
        <dbReference type="Proteomes" id="UP000297258"/>
    </source>
</evidence>
<evidence type="ECO:0008006" key="3">
    <source>
        <dbReference type="Google" id="ProtNLM"/>
    </source>
</evidence>
<accession>A0A4Y9SRE5</accession>
<dbReference type="OrthoDB" id="8560797at2"/>
<dbReference type="AlphaFoldDB" id="A0A4Y9SRE5"/>
<dbReference type="Proteomes" id="UP000297258">
    <property type="component" value="Unassembled WGS sequence"/>
</dbReference>
<comment type="caution">
    <text evidence="1">The sequence shown here is derived from an EMBL/GenBank/DDBJ whole genome shotgun (WGS) entry which is preliminary data.</text>
</comment>
<protein>
    <recommendedName>
        <fullName evidence="3">Flagellar motor switch protein FliN-like C-terminal domain-containing protein</fullName>
    </recommendedName>
</protein>
<dbReference type="RefSeq" id="WP_135191279.1">
    <property type="nucleotide sequence ID" value="NZ_SPUM01000127.1"/>
</dbReference>
<organism evidence="1 2">
    <name type="scientific">Massilia horti</name>
    <dbReference type="NCBI Taxonomy" id="2562153"/>
    <lineage>
        <taxon>Bacteria</taxon>
        <taxon>Pseudomonadati</taxon>
        <taxon>Pseudomonadota</taxon>
        <taxon>Betaproteobacteria</taxon>
        <taxon>Burkholderiales</taxon>
        <taxon>Oxalobacteraceae</taxon>
        <taxon>Telluria group</taxon>
        <taxon>Massilia</taxon>
    </lineage>
</organism>
<reference evidence="1 2" key="1">
    <citation type="submission" date="2019-03" db="EMBL/GenBank/DDBJ databases">
        <title>Draft genome of Massilia hortus sp. nov., a novel bacterial species of the Oxalobacteraceae family.</title>
        <authorList>
            <person name="Peta V."/>
            <person name="Raths R."/>
            <person name="Bucking H."/>
        </authorList>
    </citation>
    <scope>NUCLEOTIDE SEQUENCE [LARGE SCALE GENOMIC DNA]</scope>
    <source>
        <strain evidence="1 2">ONC3</strain>
    </source>
</reference>
<proteinExistence type="predicted"/>
<gene>
    <name evidence="1" type="ORF">E4O92_19260</name>
</gene>
<sequence length="268" mass="28660">MLDPRLLGRPVHLLPQFAARLRDDLAVAMQTPGWRRSWGAFRLESVEFGKAPIDPGMRWLGAATPQGVAAVAFERRLLLGLLGSRYGRLGAPVLPAHDLEGERVTATEERLAGQLTRQLAEALYARISGTRAAPVAQGLVTPMGAPGKAAWAIRVGLRAAQSGDTAQFWIAPDQSLMAAILQGLAPDAGRVRPTQAAEPLAGTLQVRLQGRLVTKEIMLAALFDLKVGDVIPVAVGRADVLLEESRLFTAAVAEHKGKLCLTSFEDAE</sequence>
<name>A0A4Y9SRE5_9BURK</name>
<dbReference type="EMBL" id="SPUM01000127">
    <property type="protein sequence ID" value="TFW29260.1"/>
    <property type="molecule type" value="Genomic_DNA"/>
</dbReference>
<evidence type="ECO:0000313" key="1">
    <source>
        <dbReference type="EMBL" id="TFW29260.1"/>
    </source>
</evidence>